<proteinExistence type="predicted"/>
<protein>
    <submittedName>
        <fullName evidence="1">Uncharacterized protein</fullName>
    </submittedName>
</protein>
<dbReference type="AlphaFoldDB" id="A0A6C0F3X8"/>
<sequence length="105" mass="11795">MRFSSIGVRKRMIPFGKVSESYPNCLILSFICLSEHRPSFNRCACFTTFNNITQNITLSVHPKPNHVQRCDAYGARSAKIAVIIVMRVSENIVVAYGAPMVWTVS</sequence>
<evidence type="ECO:0000313" key="1">
    <source>
        <dbReference type="EMBL" id="QHT35259.1"/>
    </source>
</evidence>
<name>A0A6C0F3X8_9ZZZZ</name>
<accession>A0A6C0F3X8</accession>
<reference evidence="1" key="1">
    <citation type="journal article" date="2020" name="Nature">
        <title>Giant virus diversity and host interactions through global metagenomics.</title>
        <authorList>
            <person name="Schulz F."/>
            <person name="Roux S."/>
            <person name="Paez-Espino D."/>
            <person name="Jungbluth S."/>
            <person name="Walsh D.A."/>
            <person name="Denef V.J."/>
            <person name="McMahon K.D."/>
            <person name="Konstantinidis K.T."/>
            <person name="Eloe-Fadrosh E.A."/>
            <person name="Kyrpides N.C."/>
            <person name="Woyke T."/>
        </authorList>
    </citation>
    <scope>NUCLEOTIDE SEQUENCE</scope>
    <source>
        <strain evidence="1">GVMAG-M-3300009180-1</strain>
    </source>
</reference>
<organism evidence="1">
    <name type="scientific">viral metagenome</name>
    <dbReference type="NCBI Taxonomy" id="1070528"/>
    <lineage>
        <taxon>unclassified sequences</taxon>
        <taxon>metagenomes</taxon>
        <taxon>organismal metagenomes</taxon>
    </lineage>
</organism>
<dbReference type="EMBL" id="MN739015">
    <property type="protein sequence ID" value="QHT35259.1"/>
    <property type="molecule type" value="Genomic_DNA"/>
</dbReference>